<reference evidence="1 2" key="1">
    <citation type="journal article" date="2016" name="Front. Microbiol.">
        <title>Fuerstia marisgermanicae gen. nov., sp. nov., an Unusual Member of the Phylum Planctomycetes from the German Wadden Sea.</title>
        <authorList>
            <person name="Kohn T."/>
            <person name="Heuer A."/>
            <person name="Jogler M."/>
            <person name="Vollmers J."/>
            <person name="Boedeker C."/>
            <person name="Bunk B."/>
            <person name="Rast P."/>
            <person name="Borchert D."/>
            <person name="Glockner I."/>
            <person name="Freese H.M."/>
            <person name="Klenk H.P."/>
            <person name="Overmann J."/>
            <person name="Kaster A.K."/>
            <person name="Rohde M."/>
            <person name="Wiegand S."/>
            <person name="Jogler C."/>
        </authorList>
    </citation>
    <scope>NUCLEOTIDE SEQUENCE [LARGE SCALE GENOMIC DNA]</scope>
    <source>
        <strain evidence="1 2">NH11</strain>
    </source>
</reference>
<evidence type="ECO:0000313" key="1">
    <source>
        <dbReference type="EMBL" id="APZ93003.1"/>
    </source>
</evidence>
<dbReference type="RefSeq" id="WP_077024537.1">
    <property type="nucleotide sequence ID" value="NZ_CP017641.1"/>
</dbReference>
<name>A0A1P8WG25_9PLAN</name>
<accession>A0A1P8WG25</accession>
<evidence type="ECO:0000313" key="2">
    <source>
        <dbReference type="Proteomes" id="UP000187735"/>
    </source>
</evidence>
<proteinExistence type="predicted"/>
<keyword evidence="2" id="KW-1185">Reference proteome</keyword>
<dbReference type="KEGG" id="fmr:Fuma_02616"/>
<dbReference type="Proteomes" id="UP000187735">
    <property type="component" value="Chromosome"/>
</dbReference>
<protein>
    <submittedName>
        <fullName evidence="1">Uncharacterized protein</fullName>
    </submittedName>
</protein>
<dbReference type="EMBL" id="CP017641">
    <property type="protein sequence ID" value="APZ93003.1"/>
    <property type="molecule type" value="Genomic_DNA"/>
</dbReference>
<gene>
    <name evidence="1" type="ORF">Fuma_02616</name>
</gene>
<sequence length="73" mass="8290">MSSVTVELDLPQDWNQFRMPNALKARLTDLLDQQDNGLGLSESEREEAQALTELSDMLSLMKLRAEVAERGRK</sequence>
<organism evidence="1 2">
    <name type="scientific">Fuerstiella marisgermanici</name>
    <dbReference type="NCBI Taxonomy" id="1891926"/>
    <lineage>
        <taxon>Bacteria</taxon>
        <taxon>Pseudomonadati</taxon>
        <taxon>Planctomycetota</taxon>
        <taxon>Planctomycetia</taxon>
        <taxon>Planctomycetales</taxon>
        <taxon>Planctomycetaceae</taxon>
        <taxon>Fuerstiella</taxon>
    </lineage>
</organism>
<dbReference type="AlphaFoldDB" id="A0A1P8WG25"/>